<accession>A0A976RS95</accession>
<evidence type="ECO:0000259" key="1">
    <source>
        <dbReference type="Pfam" id="PF03358"/>
    </source>
</evidence>
<dbReference type="InterPro" id="IPR029039">
    <property type="entry name" value="Flavoprotein-like_sf"/>
</dbReference>
<dbReference type="Pfam" id="PF03358">
    <property type="entry name" value="FMN_red"/>
    <property type="match status" value="1"/>
</dbReference>
<feature type="domain" description="NADPH-dependent FMN reductase-like" evidence="1">
    <location>
        <begin position="4"/>
        <end position="154"/>
    </location>
</feature>
<organism evidence="2 3">
    <name type="scientific">Nicoliella spurrieriana</name>
    <dbReference type="NCBI Taxonomy" id="2925830"/>
    <lineage>
        <taxon>Bacteria</taxon>
        <taxon>Bacillati</taxon>
        <taxon>Bacillota</taxon>
        <taxon>Bacilli</taxon>
        <taxon>Lactobacillales</taxon>
        <taxon>Lactobacillaceae</taxon>
        <taxon>Nicoliella</taxon>
    </lineage>
</organism>
<dbReference type="PANTHER" id="PTHR30543:SF21">
    <property type="entry name" value="NAD(P)H-DEPENDENT FMN REDUCTASE LOT6"/>
    <property type="match status" value="1"/>
</dbReference>
<dbReference type="PANTHER" id="PTHR30543">
    <property type="entry name" value="CHROMATE REDUCTASE"/>
    <property type="match status" value="1"/>
</dbReference>
<dbReference type="GO" id="GO:0010181">
    <property type="term" value="F:FMN binding"/>
    <property type="evidence" value="ECO:0007669"/>
    <property type="project" value="TreeGrafter"/>
</dbReference>
<gene>
    <name evidence="2" type="ORF">MOO44_08475</name>
</gene>
<keyword evidence="3" id="KW-1185">Reference proteome</keyword>
<dbReference type="Gene3D" id="3.40.50.360">
    <property type="match status" value="1"/>
</dbReference>
<dbReference type="AlphaFoldDB" id="A0A976RS95"/>
<dbReference type="InterPro" id="IPR050712">
    <property type="entry name" value="NAD(P)H-dep_reductase"/>
</dbReference>
<name>A0A976RS95_9LACO</name>
<dbReference type="KEGG" id="lbe:MOO44_08475"/>
<proteinExistence type="predicted"/>
<sequence>MSTINVILGTSRKAALGKNLLNYMAAHKDEYEKMTGDQFNFMELGSYNLPFFYEDLAPLNNPDRTLKENEQKWVDDMKNADGYIFMTPEYNHSIPAVLKNGIDYLAGEIGDKPALIITYSNNSRGGQFGGNALSPIINRLGSFVLPKSVVIGNVQDNFAADGAVLPDAPSGEYYGKKLTQTAKRIAFYTDLLKDHPFKG</sequence>
<dbReference type="RefSeq" id="WP_260116684.1">
    <property type="nucleotide sequence ID" value="NZ_CP093361.1"/>
</dbReference>
<dbReference type="InterPro" id="IPR005025">
    <property type="entry name" value="FMN_Rdtase-like_dom"/>
</dbReference>
<reference evidence="2" key="1">
    <citation type="journal article" date="2022" name="Int. J. Syst. Evol. Microbiol.">
        <title>Apilactobacillus apisilvae sp. nov., Nicolia spurrieriana gen. nov. sp. nov., Bombilactobacillus folatiphilus sp. nov. and Bombilactobacillus thymidiniphilus sp. nov., four new lactic acid bacterial isolates from stingless bees Tetragonula carbonaria and Austroplebeia australis.</title>
        <authorList>
            <person name="Oliphant S.A."/>
            <person name="Watson-Haigh N.S."/>
            <person name="Sumby K.M."/>
            <person name="Gardner J."/>
            <person name="Groom S."/>
            <person name="Jiranek V."/>
        </authorList>
    </citation>
    <scope>NUCLEOTIDE SEQUENCE</scope>
    <source>
        <strain evidence="2">SGEP1_A5</strain>
    </source>
</reference>
<dbReference type="GO" id="GO:0016491">
    <property type="term" value="F:oxidoreductase activity"/>
    <property type="evidence" value="ECO:0007669"/>
    <property type="project" value="InterPro"/>
</dbReference>
<protein>
    <submittedName>
        <fullName evidence="2">NAD(P)H-dependent oxidoreductase</fullName>
    </submittedName>
</protein>
<evidence type="ECO:0000313" key="2">
    <source>
        <dbReference type="EMBL" id="UQS86884.1"/>
    </source>
</evidence>
<dbReference type="SUPFAM" id="SSF52218">
    <property type="entry name" value="Flavoproteins"/>
    <property type="match status" value="1"/>
</dbReference>
<evidence type="ECO:0000313" key="3">
    <source>
        <dbReference type="Proteomes" id="UP000831181"/>
    </source>
</evidence>
<dbReference type="EMBL" id="CP093361">
    <property type="protein sequence ID" value="UQS86884.1"/>
    <property type="molecule type" value="Genomic_DNA"/>
</dbReference>
<dbReference type="Proteomes" id="UP000831181">
    <property type="component" value="Chromosome"/>
</dbReference>
<dbReference type="GO" id="GO:0005829">
    <property type="term" value="C:cytosol"/>
    <property type="evidence" value="ECO:0007669"/>
    <property type="project" value="TreeGrafter"/>
</dbReference>